<feature type="region of interest" description="Disordered" evidence="1">
    <location>
        <begin position="137"/>
        <end position="163"/>
    </location>
</feature>
<dbReference type="EMBL" id="JACIIG010000007">
    <property type="protein sequence ID" value="MBB4569246.1"/>
    <property type="molecule type" value="Genomic_DNA"/>
</dbReference>
<accession>A0A7W6ZUZ5</accession>
<evidence type="ECO:0000313" key="3">
    <source>
        <dbReference type="Proteomes" id="UP000543836"/>
    </source>
</evidence>
<protein>
    <submittedName>
        <fullName evidence="2">Uncharacterized protein</fullName>
    </submittedName>
</protein>
<proteinExistence type="predicted"/>
<dbReference type="RefSeq" id="WP_051264052.1">
    <property type="nucleotide sequence ID" value="NZ_JACIIG010000007.1"/>
</dbReference>
<comment type="caution">
    <text evidence="2">The sequence shown here is derived from an EMBL/GenBank/DDBJ whole genome shotgun (WGS) entry which is preliminary data.</text>
</comment>
<organism evidence="2 3">
    <name type="scientific">Rhizobium leucaenae</name>
    <dbReference type="NCBI Taxonomy" id="29450"/>
    <lineage>
        <taxon>Bacteria</taxon>
        <taxon>Pseudomonadati</taxon>
        <taxon>Pseudomonadota</taxon>
        <taxon>Alphaproteobacteria</taxon>
        <taxon>Hyphomicrobiales</taxon>
        <taxon>Rhizobiaceae</taxon>
        <taxon>Rhizobium/Agrobacterium group</taxon>
        <taxon>Rhizobium</taxon>
    </lineage>
</organism>
<evidence type="ECO:0000313" key="2">
    <source>
        <dbReference type="EMBL" id="MBB4569246.1"/>
    </source>
</evidence>
<name>A0A7W6ZUZ5_9HYPH</name>
<feature type="compositionally biased region" description="Basic and acidic residues" evidence="1">
    <location>
        <begin position="143"/>
        <end position="155"/>
    </location>
</feature>
<sequence>MIGLAAGFTSESAERYGADKVLYHVHANVLYWPTRNIGKLWPEFLQFTHQMTGAWWKDNGAVKKVEEIVKYCSKPADTLAATDDELVWLYEATRRLKICQPLGIFKSLLKELEEAGEKVVRVHVGRGDGRLRRVLKRGRKGPKPKDEWLEARGSEQEAGETVKPVVTEKDRTDVAPKTQRETPPSNIVLGLTLPQWRHTPWAEPLIMVQRYDPAAPFGENGGDIEAWKRQARRDWDDNWGPEPEEALRVAKMALDAAMLADDIREAAEAAESYIVHTCRPTVPTGGNADEEVPPEELDDNLREVVSLFEGGTVVRLAPRPTDEDDEIPFEAPAVVAWREKLRAQIDASAVGLLARRAARRRGVTAGFPSSP</sequence>
<reference evidence="2 3" key="1">
    <citation type="submission" date="2020-08" db="EMBL/GenBank/DDBJ databases">
        <title>Genomic Encyclopedia of Type Strains, Phase IV (KMG-V): Genome sequencing to study the core and pangenomes of soil and plant-associated prokaryotes.</title>
        <authorList>
            <person name="Whitman W."/>
        </authorList>
    </citation>
    <scope>NUCLEOTIDE SEQUENCE [LARGE SCALE GENOMIC DNA]</scope>
    <source>
        <strain evidence="2 3">SEMIA 492</strain>
    </source>
</reference>
<gene>
    <name evidence="2" type="ORF">GGE60_003365</name>
</gene>
<evidence type="ECO:0000256" key="1">
    <source>
        <dbReference type="SAM" id="MobiDB-lite"/>
    </source>
</evidence>
<keyword evidence="3" id="KW-1185">Reference proteome</keyword>
<dbReference type="AlphaFoldDB" id="A0A7W6ZUZ5"/>
<dbReference type="Proteomes" id="UP000543836">
    <property type="component" value="Unassembled WGS sequence"/>
</dbReference>